<dbReference type="AlphaFoldDB" id="A0A183HEE4"/>
<dbReference type="WBParaSite" id="OFLC_0000585501-mRNA-1">
    <property type="protein sequence ID" value="OFLC_0000585501-mRNA-1"/>
    <property type="gene ID" value="OFLC_0000585501"/>
</dbReference>
<keyword evidence="1" id="KW-1133">Transmembrane helix</keyword>
<gene>
    <name evidence="2" type="ORF">OFLC_LOCUS5856</name>
</gene>
<keyword evidence="3" id="KW-1185">Reference proteome</keyword>
<evidence type="ECO:0000313" key="3">
    <source>
        <dbReference type="Proteomes" id="UP000267606"/>
    </source>
</evidence>
<accession>A0A183HEE4</accession>
<name>A0A183HEE4_9BILA</name>
<evidence type="ECO:0000313" key="2">
    <source>
        <dbReference type="EMBL" id="VDO44579.1"/>
    </source>
</evidence>
<keyword evidence="1" id="KW-0472">Membrane</keyword>
<feature type="transmembrane region" description="Helical" evidence="1">
    <location>
        <begin position="35"/>
        <end position="58"/>
    </location>
</feature>
<reference evidence="2 3" key="2">
    <citation type="submission" date="2018-11" db="EMBL/GenBank/DDBJ databases">
        <authorList>
            <consortium name="Pathogen Informatics"/>
        </authorList>
    </citation>
    <scope>NUCLEOTIDE SEQUENCE [LARGE SCALE GENOMIC DNA]</scope>
</reference>
<protein>
    <submittedName>
        <fullName evidence="2 4">Uncharacterized protein</fullName>
    </submittedName>
</protein>
<evidence type="ECO:0000256" key="1">
    <source>
        <dbReference type="SAM" id="Phobius"/>
    </source>
</evidence>
<evidence type="ECO:0000313" key="4">
    <source>
        <dbReference type="WBParaSite" id="OFLC_0000585501-mRNA-1"/>
    </source>
</evidence>
<dbReference type="Proteomes" id="UP000267606">
    <property type="component" value="Unassembled WGS sequence"/>
</dbReference>
<sequence>MRLQLVVLRWKPLSMSLIHHRVVLYADRPLYRQRYLIVSAYIICFVIAWLFVFLFWVARRTVIRLMVK</sequence>
<proteinExistence type="predicted"/>
<organism evidence="4">
    <name type="scientific">Onchocerca flexuosa</name>
    <dbReference type="NCBI Taxonomy" id="387005"/>
    <lineage>
        <taxon>Eukaryota</taxon>
        <taxon>Metazoa</taxon>
        <taxon>Ecdysozoa</taxon>
        <taxon>Nematoda</taxon>
        <taxon>Chromadorea</taxon>
        <taxon>Rhabditida</taxon>
        <taxon>Spirurina</taxon>
        <taxon>Spiruromorpha</taxon>
        <taxon>Filarioidea</taxon>
        <taxon>Onchocercidae</taxon>
        <taxon>Onchocerca</taxon>
    </lineage>
</organism>
<dbReference type="EMBL" id="UZAJ01005266">
    <property type="protein sequence ID" value="VDO44579.1"/>
    <property type="molecule type" value="Genomic_DNA"/>
</dbReference>
<reference evidence="4" key="1">
    <citation type="submission" date="2016-06" db="UniProtKB">
        <authorList>
            <consortium name="WormBaseParasite"/>
        </authorList>
    </citation>
    <scope>IDENTIFICATION</scope>
</reference>
<keyword evidence="1" id="KW-0812">Transmembrane</keyword>